<accession>A0AAV1PJX4</accession>
<feature type="region of interest" description="Disordered" evidence="1">
    <location>
        <begin position="58"/>
        <end position="83"/>
    </location>
</feature>
<proteinExistence type="predicted"/>
<gene>
    <name evidence="2" type="ORF">FSCOSCO3_A018781</name>
</gene>
<evidence type="ECO:0000313" key="2">
    <source>
        <dbReference type="EMBL" id="CAK6972087.1"/>
    </source>
</evidence>
<keyword evidence="3" id="KW-1185">Reference proteome</keyword>
<comment type="caution">
    <text evidence="2">The sequence shown here is derived from an EMBL/GenBank/DDBJ whole genome shotgun (WGS) entry which is preliminary data.</text>
</comment>
<evidence type="ECO:0000313" key="3">
    <source>
        <dbReference type="Proteomes" id="UP001314229"/>
    </source>
</evidence>
<protein>
    <submittedName>
        <fullName evidence="2">Uncharacterized protein</fullName>
    </submittedName>
</protein>
<dbReference type="AlphaFoldDB" id="A0AAV1PJX4"/>
<name>A0AAV1PJX4_SCOSC</name>
<dbReference type="EMBL" id="CAWUFR010000192">
    <property type="protein sequence ID" value="CAK6972087.1"/>
    <property type="molecule type" value="Genomic_DNA"/>
</dbReference>
<dbReference type="Proteomes" id="UP001314229">
    <property type="component" value="Unassembled WGS sequence"/>
</dbReference>
<evidence type="ECO:0000256" key="1">
    <source>
        <dbReference type="SAM" id="MobiDB-lite"/>
    </source>
</evidence>
<reference evidence="2 3" key="1">
    <citation type="submission" date="2024-01" db="EMBL/GenBank/DDBJ databases">
        <authorList>
            <person name="Alioto T."/>
            <person name="Alioto T."/>
            <person name="Gomez Garrido J."/>
        </authorList>
    </citation>
    <scope>NUCLEOTIDE SEQUENCE [LARGE SCALE GENOMIC DNA]</scope>
</reference>
<organism evidence="2 3">
    <name type="scientific">Scomber scombrus</name>
    <name type="common">Atlantic mackerel</name>
    <name type="synonym">Scomber vernalis</name>
    <dbReference type="NCBI Taxonomy" id="13677"/>
    <lineage>
        <taxon>Eukaryota</taxon>
        <taxon>Metazoa</taxon>
        <taxon>Chordata</taxon>
        <taxon>Craniata</taxon>
        <taxon>Vertebrata</taxon>
        <taxon>Euteleostomi</taxon>
        <taxon>Actinopterygii</taxon>
        <taxon>Neopterygii</taxon>
        <taxon>Teleostei</taxon>
        <taxon>Neoteleostei</taxon>
        <taxon>Acanthomorphata</taxon>
        <taxon>Pelagiaria</taxon>
        <taxon>Scombriformes</taxon>
        <taxon>Scombridae</taxon>
        <taxon>Scomber</taxon>
    </lineage>
</organism>
<feature type="compositionally biased region" description="Polar residues" evidence="1">
    <location>
        <begin position="69"/>
        <end position="79"/>
    </location>
</feature>
<sequence length="155" mass="17390">MCKRCLFCAKVFHPSLKHSRPQRARLLFAQTSTDHCYEQQSVAVDTIWRLWRTTSNHISPQKESPVKLPTTTHSQQEPPTITERGEWRKILSTNPGNNGRCVGVCESGSTSSEKGKVMITSHTKEQLLLTSSQATVFTGMNNQGGRVNRPASDHR</sequence>